<proteinExistence type="predicted"/>
<accession>A0ABQ5C674</accession>
<organism evidence="1 2">
    <name type="scientific">Tanacetum coccineum</name>
    <dbReference type="NCBI Taxonomy" id="301880"/>
    <lineage>
        <taxon>Eukaryota</taxon>
        <taxon>Viridiplantae</taxon>
        <taxon>Streptophyta</taxon>
        <taxon>Embryophyta</taxon>
        <taxon>Tracheophyta</taxon>
        <taxon>Spermatophyta</taxon>
        <taxon>Magnoliopsida</taxon>
        <taxon>eudicotyledons</taxon>
        <taxon>Gunneridae</taxon>
        <taxon>Pentapetalae</taxon>
        <taxon>asterids</taxon>
        <taxon>campanulids</taxon>
        <taxon>Asterales</taxon>
        <taxon>Asteraceae</taxon>
        <taxon>Asteroideae</taxon>
        <taxon>Anthemideae</taxon>
        <taxon>Anthemidinae</taxon>
        <taxon>Tanacetum</taxon>
    </lineage>
</organism>
<sequence>MFPQVQTLSPFGLVKILESKVIRGIDAKDRGRQAREVRELVVELYGLRMLSVWYRNVVSDTVTEEVRVIADGRMVLVRHCLFFVKHDAVIIYGENVVHIPYGNETLTVESDKGMSQLNVISSIKAREYIKRGCHLFLAHVTDEELNGDDDWKIHFVMSCRVILDFPKVFPDELPRLPLPRQVEFRIDLVLGAAPVARAPYHLEPSEMRELSEQLRELLEKGFIRPSSS</sequence>
<dbReference type="Gene3D" id="3.10.10.10">
    <property type="entry name" value="HIV Type 1 Reverse Transcriptase, subunit A, domain 1"/>
    <property type="match status" value="1"/>
</dbReference>
<name>A0ABQ5C674_9ASTR</name>
<evidence type="ECO:0000313" key="1">
    <source>
        <dbReference type="EMBL" id="GJT22600.1"/>
    </source>
</evidence>
<dbReference type="InterPro" id="IPR043502">
    <property type="entry name" value="DNA/RNA_pol_sf"/>
</dbReference>
<reference evidence="1" key="2">
    <citation type="submission" date="2022-01" db="EMBL/GenBank/DDBJ databases">
        <authorList>
            <person name="Yamashiro T."/>
            <person name="Shiraishi A."/>
            <person name="Satake H."/>
            <person name="Nakayama K."/>
        </authorList>
    </citation>
    <scope>NUCLEOTIDE SEQUENCE</scope>
</reference>
<dbReference type="Proteomes" id="UP001151760">
    <property type="component" value="Unassembled WGS sequence"/>
</dbReference>
<protein>
    <recommendedName>
        <fullName evidence="3">Reverse transcriptase domain-containing protein</fullName>
    </recommendedName>
</protein>
<comment type="caution">
    <text evidence="1">The sequence shown here is derived from an EMBL/GenBank/DDBJ whole genome shotgun (WGS) entry which is preliminary data.</text>
</comment>
<dbReference type="SUPFAM" id="SSF56672">
    <property type="entry name" value="DNA/RNA polymerases"/>
    <property type="match status" value="1"/>
</dbReference>
<dbReference type="PANTHER" id="PTHR15503:SF45">
    <property type="entry name" value="RNA-DIRECTED DNA POLYMERASE HOMOLOG"/>
    <property type="match status" value="1"/>
</dbReference>
<evidence type="ECO:0008006" key="3">
    <source>
        <dbReference type="Google" id="ProtNLM"/>
    </source>
</evidence>
<reference evidence="1" key="1">
    <citation type="journal article" date="2022" name="Int. J. Mol. Sci.">
        <title>Draft Genome of Tanacetum Coccineum: Genomic Comparison of Closely Related Tanacetum-Family Plants.</title>
        <authorList>
            <person name="Yamashiro T."/>
            <person name="Shiraishi A."/>
            <person name="Nakayama K."/>
            <person name="Satake H."/>
        </authorList>
    </citation>
    <scope>NUCLEOTIDE SEQUENCE</scope>
</reference>
<dbReference type="PANTHER" id="PTHR15503">
    <property type="entry name" value="LDOC1 RELATED"/>
    <property type="match status" value="1"/>
</dbReference>
<evidence type="ECO:0000313" key="2">
    <source>
        <dbReference type="Proteomes" id="UP001151760"/>
    </source>
</evidence>
<dbReference type="EMBL" id="BQNB010013982">
    <property type="protein sequence ID" value="GJT22600.1"/>
    <property type="molecule type" value="Genomic_DNA"/>
</dbReference>
<keyword evidence="2" id="KW-1185">Reference proteome</keyword>
<gene>
    <name evidence="1" type="ORF">Tco_0892537</name>
</gene>
<dbReference type="InterPro" id="IPR032567">
    <property type="entry name" value="RTL1-rel"/>
</dbReference>